<feature type="region of interest" description="Disordered" evidence="1">
    <location>
        <begin position="274"/>
        <end position="303"/>
    </location>
</feature>
<feature type="region of interest" description="Disordered" evidence="1">
    <location>
        <begin position="606"/>
        <end position="637"/>
    </location>
</feature>
<organism evidence="2">
    <name type="scientific">uncultured Caudovirales phage</name>
    <dbReference type="NCBI Taxonomy" id="2100421"/>
    <lineage>
        <taxon>Viruses</taxon>
        <taxon>Duplodnaviria</taxon>
        <taxon>Heunggongvirae</taxon>
        <taxon>Uroviricota</taxon>
        <taxon>Caudoviricetes</taxon>
        <taxon>Peduoviridae</taxon>
        <taxon>Maltschvirus</taxon>
        <taxon>Maltschvirus maltsch</taxon>
    </lineage>
</organism>
<feature type="compositionally biased region" description="Polar residues" evidence="1">
    <location>
        <begin position="485"/>
        <end position="497"/>
    </location>
</feature>
<reference evidence="2" key="1">
    <citation type="submission" date="2020-04" db="EMBL/GenBank/DDBJ databases">
        <authorList>
            <person name="Chiriac C."/>
            <person name="Salcher M."/>
            <person name="Ghai R."/>
            <person name="Kavagutti S V."/>
        </authorList>
    </citation>
    <scope>NUCLEOTIDE SEQUENCE</scope>
</reference>
<feature type="region of interest" description="Disordered" evidence="1">
    <location>
        <begin position="438"/>
        <end position="500"/>
    </location>
</feature>
<name>A0A6J5P5G0_9CAUD</name>
<protein>
    <submittedName>
        <fullName evidence="2">Uncharacterized protein</fullName>
    </submittedName>
</protein>
<evidence type="ECO:0000313" key="2">
    <source>
        <dbReference type="EMBL" id="CAB4162764.1"/>
    </source>
</evidence>
<proteinExistence type="predicted"/>
<feature type="region of interest" description="Disordered" evidence="1">
    <location>
        <begin position="127"/>
        <end position="167"/>
    </location>
</feature>
<evidence type="ECO:0000256" key="1">
    <source>
        <dbReference type="SAM" id="MobiDB-lite"/>
    </source>
</evidence>
<accession>A0A6J5P5G0</accession>
<feature type="compositionally biased region" description="Basic and acidic residues" evidence="1">
    <location>
        <begin position="471"/>
        <end position="483"/>
    </location>
</feature>
<gene>
    <name evidence="2" type="ORF">UFOVP783_114</name>
</gene>
<dbReference type="EMBL" id="LR796738">
    <property type="protein sequence ID" value="CAB4162764.1"/>
    <property type="molecule type" value="Genomic_DNA"/>
</dbReference>
<sequence>MNQPNTNAPRLPLDLWTITAAEFFHLIESFKEVAASLDLSLTFVGQLCTVEGHVFQLVVGDAKPAYPIRAHGTPPRSLAYANAGMLMADAAKKLRGVSASRILKQTDGTSRWRLILPNGVEVAAWVKPQTENEPEKPAEPAQEGGEGTDSAPTPQTPPCGQPGEESAPLGIEAAAGKTPAPFPAFLMDSPNDSNVIRTVEQWRYVLRENRNPEETLAETEEWMLTALKSPNLATVFIEGGSMETELVPEFGFTDKHSDSYTLRDYFTEHGIPLVPQPDEPKPAENVAAGESIPPPPSTPPSGEKFAVGEQVELKESIHRAAYNPPVILSMSTGKIVARDKACPDTYHVKFYMTGDEEPIRVHASTLGKVKGGLLDQLAEGVRQELAKPTPSDEKFAAGKNTPDIFTQATATLLNKLVEEITAEQRDALHTLIRAIPSLPYSPHEPTPSPHTPDANQTSGDSEIQKMPVWQRMKEGSPKQDKEIANPNQPSKKMQGVQTAEEEPFDALHAALDAASGINFHKGSRATVSGCTVLEGIDASAGTDTGDKPSQTLYGVLRERDKAQVLAAAKLGPAARAVVTPDVGILTAADIERHALARTLEMQPSGAFRAAFTPKTRDPYQRDTPTAKPNHPAHNPLSEPALLASSIIEDAFRQGPEAVAALKYVLKEWQANFARMKGQADANARETQDKRDAMDAVIAASGALTPEEIEQTAAEAFAELQPIVPGDRVALTKQIDNVYGALPVGAEGTATQKVGGSLILVDFDGAPFQQSVSIDRLRRLPPLSPPAPAQKFAEGDRVALTDTIGQIADALVAGREGIVRTTWDDSNRSVLVEFDHKPGYRFCVHSTRLQKVAEPAPTSSPPAPSMNPDWSEAEREAIARLAKEKDMSPQGVLRQSLRTYQMFHHARRDPNGPDGQAWRELAQLPPPPSPKPDAMIEPVSAALYRGMPVRVLGYEIAYTHEERNPEPKYRIEDHEGTRVWVLARYISPVTANA</sequence>